<dbReference type="InterPro" id="IPR011990">
    <property type="entry name" value="TPR-like_helical_dom_sf"/>
</dbReference>
<sequence>MNAAEEALTRYEEDGDLATLTEAIGELRALAVDDGEEERLWWRHQLARAYAERGGRTGSADDWQAAIDAFSLVVSGLLPGPLRAENLLLLIDAHWQRARTVCFGPAGPGPLRPEDEARRALAEIDRARAGIDDPGLLAHVRLPRGLLLLVLFDLAGERAHLDQGIDDLTAALDTLAPDLPDLVLAGALLCDCLRRRAWLDEDPASFDAAIAAGLRADTLAVDPDDPALPMLHEWLAEAFRDRWETGAAPADLDAAIARYERLLAVAPETRVACGRLLRERAEIRGTVEDAGRAVALLDGSDAWYDLARAHVVRWQQGHAPEDLDRADAYFDRALHEAAAASDDDQLMEIHTRRLLMTNSRIEAESAADPHVVPPGARIIGDRAAEARAVFDRSGGTGDPDTRAMLATVVALSEMRSGVATPESVDMDRITALMRAGHTISDPTPEWQRLLDSADALTGFAAAARTSADPAPVVAAAVRAMTGPGTTADISADARKALGMALMLRALNDGDRRAWRASTASLVESDDPDLRVMSRAMDLIDRARRDGLGAADDVRRFAREVRDAGPNLTVQQTVLPLIGLFEDILDGADGTRSFRLGDSPLREGDTSAAADALMAVTGPLIAARTRHDPRVLRECLRRLGEIRARVPDGHRLRPVIAGLGMTAAQGLARNGGDPADAALALHWSSEAVAQSPGVYTEMYAQVRMGLAEAIRMTGGDRAESRRLGLTAVHGHAAQVLLQSGTDDAVAAAGEAAATAMRVAAWCRQDGATGDLVAALDAGRGLVLQAATASRTIPDRLVAAGRPDLAERWRTTDGYGSDEVTGALLGAVSGGPEAPDALRAEVFRALDVREPQPVTPAELRAALTAAGADALVYLTPATAEQTGAAVVVPVTGEVVTLDLPGLAAPPGSLLARFAAADARSRARGRRTRPGPGRDAEPDDDGGPPLEEVCRWAWAAAAGPLLRHTARWSLRRPVRLVLIPMGILALVPWHAARHGGRYLVHDAVVSYAVSARAFTATAHAPVRPVRSALVVGDPAGNLPFAGLEARAIREAFYPGGVYLGGTDGTPDRVLDWVAAAAPGPSLLHLACHGRADRARPAEARLELAGGALTARRLLDASRTAELSIERVFLAACATGITGTAHDEAFSLASTFLAAGTRTVFGSLWEVPDAETSLLMYLIHHHLEVAGREPADALHAAQLWMLDPHRLPLPGMPPALASRCAGPRAADPVSWAAFTHQGR</sequence>
<feature type="domain" description="CHAT" evidence="2">
    <location>
        <begin position="945"/>
        <end position="1234"/>
    </location>
</feature>
<dbReference type="EMBL" id="JAUSUZ010000001">
    <property type="protein sequence ID" value="MDQ0364938.1"/>
    <property type="molecule type" value="Genomic_DNA"/>
</dbReference>
<dbReference type="RefSeq" id="WP_307236873.1">
    <property type="nucleotide sequence ID" value="NZ_JAUSUZ010000001.1"/>
</dbReference>
<gene>
    <name evidence="3" type="ORF">J2S42_001607</name>
</gene>
<evidence type="ECO:0000313" key="3">
    <source>
        <dbReference type="EMBL" id="MDQ0364938.1"/>
    </source>
</evidence>
<reference evidence="3 4" key="1">
    <citation type="submission" date="2023-07" db="EMBL/GenBank/DDBJ databases">
        <title>Sequencing the genomes of 1000 actinobacteria strains.</title>
        <authorList>
            <person name="Klenk H.-P."/>
        </authorList>
    </citation>
    <scope>NUCLEOTIDE SEQUENCE [LARGE SCALE GENOMIC DNA]</scope>
    <source>
        <strain evidence="3 4">DSM 44709</strain>
    </source>
</reference>
<proteinExistence type="predicted"/>
<comment type="caution">
    <text evidence="3">The sequence shown here is derived from an EMBL/GenBank/DDBJ whole genome shotgun (WGS) entry which is preliminary data.</text>
</comment>
<dbReference type="AlphaFoldDB" id="A0AAE4AYD8"/>
<dbReference type="Pfam" id="PF12770">
    <property type="entry name" value="CHAT"/>
    <property type="match status" value="1"/>
</dbReference>
<evidence type="ECO:0000259" key="2">
    <source>
        <dbReference type="Pfam" id="PF12770"/>
    </source>
</evidence>
<dbReference type="Proteomes" id="UP001240236">
    <property type="component" value="Unassembled WGS sequence"/>
</dbReference>
<dbReference type="InterPro" id="IPR024983">
    <property type="entry name" value="CHAT_dom"/>
</dbReference>
<feature type="region of interest" description="Disordered" evidence="1">
    <location>
        <begin position="918"/>
        <end position="941"/>
    </location>
</feature>
<accession>A0AAE4AYD8</accession>
<evidence type="ECO:0000256" key="1">
    <source>
        <dbReference type="SAM" id="MobiDB-lite"/>
    </source>
</evidence>
<name>A0AAE4AYD8_9ACTN</name>
<protein>
    <submittedName>
        <fullName evidence="3">Tetratricopeptide (TPR) repeat protein</fullName>
    </submittedName>
</protein>
<evidence type="ECO:0000313" key="4">
    <source>
        <dbReference type="Proteomes" id="UP001240236"/>
    </source>
</evidence>
<dbReference type="Gene3D" id="1.25.40.10">
    <property type="entry name" value="Tetratricopeptide repeat domain"/>
    <property type="match status" value="1"/>
</dbReference>
<keyword evidence="4" id="KW-1185">Reference proteome</keyword>
<organism evidence="3 4">
    <name type="scientific">Catenuloplanes indicus</name>
    <dbReference type="NCBI Taxonomy" id="137267"/>
    <lineage>
        <taxon>Bacteria</taxon>
        <taxon>Bacillati</taxon>
        <taxon>Actinomycetota</taxon>
        <taxon>Actinomycetes</taxon>
        <taxon>Micromonosporales</taxon>
        <taxon>Micromonosporaceae</taxon>
        <taxon>Catenuloplanes</taxon>
    </lineage>
</organism>